<evidence type="ECO:0000313" key="3">
    <source>
        <dbReference type="Proteomes" id="UP000266861"/>
    </source>
</evidence>
<dbReference type="Proteomes" id="UP000266861">
    <property type="component" value="Unassembled WGS sequence"/>
</dbReference>
<comment type="caution">
    <text evidence="2">The sequence shown here is derived from an EMBL/GenBank/DDBJ whole genome shotgun (WGS) entry which is preliminary data.</text>
</comment>
<gene>
    <name evidence="2" type="ORF">Glove_88g31</name>
</gene>
<dbReference type="Gene3D" id="3.40.50.150">
    <property type="entry name" value="Vaccinia Virus protein VP39"/>
    <property type="match status" value="1"/>
</dbReference>
<name>A0A397J5W8_9GLOM</name>
<reference evidence="2 3" key="1">
    <citation type="submission" date="2018-08" db="EMBL/GenBank/DDBJ databases">
        <title>Genome and evolution of the arbuscular mycorrhizal fungus Diversispora epigaea (formerly Glomus versiforme) and its bacterial endosymbionts.</title>
        <authorList>
            <person name="Sun X."/>
            <person name="Fei Z."/>
            <person name="Harrison M."/>
        </authorList>
    </citation>
    <scope>NUCLEOTIDE SEQUENCE [LARGE SCALE GENOMIC DNA]</scope>
    <source>
        <strain evidence="2 3">IT104</strain>
    </source>
</reference>
<dbReference type="CDD" id="cd02440">
    <property type="entry name" value="AdoMet_MTases"/>
    <property type="match status" value="1"/>
</dbReference>
<dbReference type="STRING" id="1348612.A0A397J5W8"/>
<evidence type="ECO:0000313" key="2">
    <source>
        <dbReference type="EMBL" id="RHZ83715.1"/>
    </source>
</evidence>
<organism evidence="2 3">
    <name type="scientific">Diversispora epigaea</name>
    <dbReference type="NCBI Taxonomy" id="1348612"/>
    <lineage>
        <taxon>Eukaryota</taxon>
        <taxon>Fungi</taxon>
        <taxon>Fungi incertae sedis</taxon>
        <taxon>Mucoromycota</taxon>
        <taxon>Glomeromycotina</taxon>
        <taxon>Glomeromycetes</taxon>
        <taxon>Diversisporales</taxon>
        <taxon>Diversisporaceae</taxon>
        <taxon>Diversispora</taxon>
    </lineage>
</organism>
<dbReference type="PANTHER" id="PTHR43591">
    <property type="entry name" value="METHYLTRANSFERASE"/>
    <property type="match status" value="1"/>
</dbReference>
<dbReference type="EMBL" id="PQFF01000084">
    <property type="protein sequence ID" value="RHZ83715.1"/>
    <property type="molecule type" value="Genomic_DNA"/>
</dbReference>
<accession>A0A397J5W8</accession>
<feature type="domain" description="Methyltransferase" evidence="1">
    <location>
        <begin position="77"/>
        <end position="168"/>
    </location>
</feature>
<dbReference type="SUPFAM" id="SSF53335">
    <property type="entry name" value="S-adenosyl-L-methionine-dependent methyltransferases"/>
    <property type="match status" value="1"/>
</dbReference>
<keyword evidence="3" id="KW-1185">Reference proteome</keyword>
<dbReference type="AlphaFoldDB" id="A0A397J5W8"/>
<dbReference type="OrthoDB" id="2013972at2759"/>
<dbReference type="InterPro" id="IPR029063">
    <property type="entry name" value="SAM-dependent_MTases_sf"/>
</dbReference>
<proteinExistence type="predicted"/>
<evidence type="ECO:0000259" key="1">
    <source>
        <dbReference type="Pfam" id="PF13649"/>
    </source>
</evidence>
<dbReference type="InterPro" id="IPR041698">
    <property type="entry name" value="Methyltransf_25"/>
</dbReference>
<sequence>MGHPNSKDKIQRKSTQNIFRYAGGRRFHNVESSNYFLPNDDEEVDRLQLQHFLFRDIWDGNFSSPINDFIDQGGANILDVGCGPGTWLLEMSTEYPRSSFTGIDMSPIFPVEIKPCNLNFQVANVLEKLPFPDNSFDFVYMRFLLTAFTEKEWIKAIQELIRVVKPGGWLELMEGDLAFNPEGPIGRILMNAFRSTLLAKSINPKICLQLQKWLSSSPQLHNFSFKEKSGPIGSWAGSIGELACQDFCGTLHALRPILTAQLNKNPVEYDEMVAEFGKECNENKTNFSHFRFFCQKLD</sequence>
<dbReference type="Pfam" id="PF13649">
    <property type="entry name" value="Methyltransf_25"/>
    <property type="match status" value="1"/>
</dbReference>
<protein>
    <recommendedName>
        <fullName evidence="1">Methyltransferase domain-containing protein</fullName>
    </recommendedName>
</protein>